<comment type="caution">
    <text evidence="1">The sequence shown here is derived from an EMBL/GenBank/DDBJ whole genome shotgun (WGS) entry which is preliminary data.</text>
</comment>
<sequence>MSGKAVQRALRGYLLVDQYLTNQIISKIIESEPGFESIIAKVEQLYCQADGGDIDITQVITSDYMDKFVNTITSRKAESSDNSKMSKLWLNYMRMLGIARKLIEADRTGSWEMHLHAVSDCLPVFAAAGNPNYLKSAYLYLQKTRALEVENPEVF</sequence>
<dbReference type="Proteomes" id="UP001347796">
    <property type="component" value="Unassembled WGS sequence"/>
</dbReference>
<gene>
    <name evidence="1" type="ORF">SNE40_014395</name>
</gene>
<reference evidence="1 2" key="1">
    <citation type="submission" date="2024-01" db="EMBL/GenBank/DDBJ databases">
        <title>The genome of the rayed Mediterranean limpet Patella caerulea (Linnaeus, 1758).</title>
        <authorList>
            <person name="Anh-Thu Weber A."/>
            <person name="Halstead-Nussloch G."/>
        </authorList>
    </citation>
    <scope>NUCLEOTIDE SEQUENCE [LARGE SCALE GENOMIC DNA]</scope>
    <source>
        <strain evidence="1">AATW-2023a</strain>
        <tissue evidence="1">Whole specimen</tissue>
    </source>
</reference>
<evidence type="ECO:0000313" key="2">
    <source>
        <dbReference type="Proteomes" id="UP001347796"/>
    </source>
</evidence>
<evidence type="ECO:0000313" key="1">
    <source>
        <dbReference type="EMBL" id="KAK6176031.1"/>
    </source>
</evidence>
<dbReference type="AlphaFoldDB" id="A0AAN8JI44"/>
<organism evidence="1 2">
    <name type="scientific">Patella caerulea</name>
    <name type="common">Rayed Mediterranean limpet</name>
    <dbReference type="NCBI Taxonomy" id="87958"/>
    <lineage>
        <taxon>Eukaryota</taxon>
        <taxon>Metazoa</taxon>
        <taxon>Spiralia</taxon>
        <taxon>Lophotrochozoa</taxon>
        <taxon>Mollusca</taxon>
        <taxon>Gastropoda</taxon>
        <taxon>Patellogastropoda</taxon>
        <taxon>Patelloidea</taxon>
        <taxon>Patellidae</taxon>
        <taxon>Patella</taxon>
    </lineage>
</organism>
<protein>
    <submittedName>
        <fullName evidence="1">Uncharacterized protein</fullName>
    </submittedName>
</protein>
<keyword evidence="2" id="KW-1185">Reference proteome</keyword>
<proteinExistence type="predicted"/>
<name>A0AAN8JI44_PATCE</name>
<dbReference type="EMBL" id="JAZGQO010000010">
    <property type="protein sequence ID" value="KAK6176031.1"/>
    <property type="molecule type" value="Genomic_DNA"/>
</dbReference>
<accession>A0AAN8JI44</accession>